<dbReference type="EMBL" id="BT065219">
    <property type="protein sequence ID" value="ACN31095.1"/>
    <property type="molecule type" value="mRNA"/>
</dbReference>
<organism evidence="2">
    <name type="scientific">Zea mays</name>
    <name type="common">Maize</name>
    <dbReference type="NCBI Taxonomy" id="4577"/>
    <lineage>
        <taxon>Eukaryota</taxon>
        <taxon>Viridiplantae</taxon>
        <taxon>Streptophyta</taxon>
        <taxon>Embryophyta</taxon>
        <taxon>Tracheophyta</taxon>
        <taxon>Spermatophyta</taxon>
        <taxon>Magnoliopsida</taxon>
        <taxon>Liliopsida</taxon>
        <taxon>Poales</taxon>
        <taxon>Poaceae</taxon>
        <taxon>PACMAD clade</taxon>
        <taxon>Panicoideae</taxon>
        <taxon>Andropogonodae</taxon>
        <taxon>Andropogoneae</taxon>
        <taxon>Tripsacinae</taxon>
        <taxon>Zea</taxon>
    </lineage>
</organism>
<sequence length="81" mass="8677">MYGVKIEQGARDVEAYADDDAKIVVRLAGDIADTMGSTAGMGGGMRRRRRVKRGSGDGPVGEDDNNLGRTYAQSKMESLKP</sequence>
<accession>C0PAA0</accession>
<reference evidence="2" key="1">
    <citation type="journal article" date="2009" name="PLoS Genet.">
        <title>Sequencing, mapping, and analysis of 27,455 maize full-length cDNAs.</title>
        <authorList>
            <person name="Soderlund C."/>
            <person name="Descour A."/>
            <person name="Kudrna D."/>
            <person name="Bomhoff M."/>
            <person name="Boyd L."/>
            <person name="Currie J."/>
            <person name="Angelova A."/>
            <person name="Collura K."/>
            <person name="Wissotski M."/>
            <person name="Ashley E."/>
            <person name="Morrow D."/>
            <person name="Fernandes J."/>
            <person name="Walbot V."/>
            <person name="Yu Y."/>
        </authorList>
    </citation>
    <scope>NUCLEOTIDE SEQUENCE</scope>
    <source>
        <strain evidence="2">B73</strain>
    </source>
</reference>
<proteinExistence type="evidence at transcript level"/>
<protein>
    <submittedName>
        <fullName evidence="2">Uncharacterized protein</fullName>
    </submittedName>
</protein>
<feature type="region of interest" description="Disordered" evidence="1">
    <location>
        <begin position="35"/>
        <end position="81"/>
    </location>
</feature>
<dbReference type="AlphaFoldDB" id="C0PAA0"/>
<evidence type="ECO:0000256" key="1">
    <source>
        <dbReference type="SAM" id="MobiDB-lite"/>
    </source>
</evidence>
<evidence type="ECO:0000313" key="2">
    <source>
        <dbReference type="EMBL" id="ACN31095.1"/>
    </source>
</evidence>
<feature type="compositionally biased region" description="Polar residues" evidence="1">
    <location>
        <begin position="67"/>
        <end position="81"/>
    </location>
</feature>
<reference evidence="2" key="2">
    <citation type="submission" date="2012-06" db="EMBL/GenBank/DDBJ databases">
        <authorList>
            <person name="Yu Y."/>
            <person name="Currie J."/>
            <person name="Lomeli R."/>
            <person name="Angelova A."/>
            <person name="Collura K."/>
            <person name="Wissotski M."/>
            <person name="Campos D."/>
            <person name="Kudrna D."/>
            <person name="Golser W."/>
            <person name="Ashely E."/>
            <person name="Descour A."/>
            <person name="Fernandes J."/>
            <person name="Soderlund C."/>
            <person name="Walbot V."/>
        </authorList>
    </citation>
    <scope>NUCLEOTIDE SEQUENCE</scope>
    <source>
        <strain evidence="2">B73</strain>
    </source>
</reference>
<name>C0PAA0_MAIZE</name>